<dbReference type="KEGG" id="aup:AsAng_0001250"/>
<sequence length="185" mass="20797">MKSIVKLITLSSILFLLFNLTNCTNEQKEDKKISSISPKLDSPKTKTRAIKKKVAAKAYYYRNLASISKGKSALSLKDIANIKDKKVNLVVLYEANAPWAHIFSTGRFEITGDDRLNGLMDSYDLEIIQQFVIDDSNEGIVIEAKTQLDNPVETAREISMVDHVLMVHIKELPALKEEGTANREK</sequence>
<dbReference type="RefSeq" id="WP_264790820.1">
    <property type="nucleotide sequence ID" value="NZ_AP026867.1"/>
</dbReference>
<proteinExistence type="predicted"/>
<accession>A0A915VJY9</accession>
<keyword evidence="1" id="KW-0732">Signal</keyword>
<evidence type="ECO:0000313" key="2">
    <source>
        <dbReference type="EMBL" id="BDS09427.1"/>
    </source>
</evidence>
<evidence type="ECO:0008006" key="4">
    <source>
        <dbReference type="Google" id="ProtNLM"/>
    </source>
</evidence>
<keyword evidence="3" id="KW-1185">Reference proteome</keyword>
<protein>
    <recommendedName>
        <fullName evidence="4">Lipoprotein</fullName>
    </recommendedName>
</protein>
<reference evidence="2" key="1">
    <citation type="submission" date="2022-09" db="EMBL/GenBank/DDBJ databases">
        <title>Aureispira anguillicida sp. nov., isolated from Leptocephalus of Japanese eel Anguilla japonica.</title>
        <authorList>
            <person name="Yuasa K."/>
            <person name="Mekata T."/>
            <person name="Ikunari K."/>
        </authorList>
    </citation>
    <scope>NUCLEOTIDE SEQUENCE</scope>
    <source>
        <strain evidence="2">EL160426</strain>
    </source>
</reference>
<evidence type="ECO:0000313" key="3">
    <source>
        <dbReference type="Proteomes" id="UP001060919"/>
    </source>
</evidence>
<dbReference type="AlphaFoldDB" id="A0A915VJY9"/>
<dbReference type="Proteomes" id="UP001060919">
    <property type="component" value="Chromosome"/>
</dbReference>
<feature type="chain" id="PRO_5037574927" description="Lipoprotein" evidence="1">
    <location>
        <begin position="22"/>
        <end position="185"/>
    </location>
</feature>
<name>A0A915VJY9_9BACT</name>
<evidence type="ECO:0000256" key="1">
    <source>
        <dbReference type="SAM" id="SignalP"/>
    </source>
</evidence>
<gene>
    <name evidence="2" type="ORF">AsAng_0001250</name>
</gene>
<organism evidence="2 3">
    <name type="scientific">Aureispira anguillae</name>
    <dbReference type="NCBI Taxonomy" id="2864201"/>
    <lineage>
        <taxon>Bacteria</taxon>
        <taxon>Pseudomonadati</taxon>
        <taxon>Bacteroidota</taxon>
        <taxon>Saprospiria</taxon>
        <taxon>Saprospirales</taxon>
        <taxon>Saprospiraceae</taxon>
        <taxon>Aureispira</taxon>
    </lineage>
</organism>
<feature type="signal peptide" evidence="1">
    <location>
        <begin position="1"/>
        <end position="21"/>
    </location>
</feature>
<dbReference type="EMBL" id="AP026867">
    <property type="protein sequence ID" value="BDS09427.1"/>
    <property type="molecule type" value="Genomic_DNA"/>
</dbReference>